<dbReference type="PROSITE" id="PS51257">
    <property type="entry name" value="PROKAR_LIPOPROTEIN"/>
    <property type="match status" value="1"/>
</dbReference>
<name>A0A250IR72_9BACT</name>
<dbReference type="EMBL" id="CP022163">
    <property type="protein sequence ID" value="ATB34245.1"/>
    <property type="molecule type" value="Genomic_DNA"/>
</dbReference>
<evidence type="ECO:0000256" key="2">
    <source>
        <dbReference type="SAM" id="SignalP"/>
    </source>
</evidence>
<protein>
    <recommendedName>
        <fullName evidence="5">Lipoprotein</fullName>
    </recommendedName>
</protein>
<dbReference type="RefSeq" id="WP_095982175.1">
    <property type="nucleotide sequence ID" value="NZ_CP022163.1"/>
</dbReference>
<evidence type="ECO:0000313" key="3">
    <source>
        <dbReference type="EMBL" id="ATB34245.1"/>
    </source>
</evidence>
<evidence type="ECO:0000313" key="4">
    <source>
        <dbReference type="Proteomes" id="UP000217289"/>
    </source>
</evidence>
<dbReference type="AlphaFoldDB" id="A0A250IR72"/>
<reference evidence="3 4" key="1">
    <citation type="submission" date="2017-06" db="EMBL/GenBank/DDBJ databases">
        <authorList>
            <person name="Kim H.J."/>
            <person name="Triplett B.A."/>
        </authorList>
    </citation>
    <scope>NUCLEOTIDE SEQUENCE [LARGE SCALE GENOMIC DNA]</scope>
    <source>
        <strain evidence="3 4">DSM 14713</strain>
    </source>
</reference>
<dbReference type="Proteomes" id="UP000217289">
    <property type="component" value="Chromosome"/>
</dbReference>
<gene>
    <name evidence="3" type="ORF">MEBOL_007746</name>
</gene>
<proteinExistence type="predicted"/>
<sequence length="196" mass="21578">MRKLMVAAMAVASLGLAAGCKSNVERQRESVAEAQRDVAQEQQQMNQDVAEARQDTSQEVAEARQEGQEDVNEARQDLIDEQRDLAEAENKRIDEQREATGGSGMVAAKTEEVKGTIKSASSSDITLIIPNQDNRVMSFKADPQVQVMHDKQAMSLSSLKAGDEVRASYQLDQNGVRMLRSVEVTKTSAQHNDMVK</sequence>
<feature type="compositionally biased region" description="Basic and acidic residues" evidence="1">
    <location>
        <begin position="50"/>
        <end position="72"/>
    </location>
</feature>
<keyword evidence="2" id="KW-0732">Signal</keyword>
<dbReference type="OrthoDB" id="5516347at2"/>
<feature type="signal peptide" evidence="2">
    <location>
        <begin position="1"/>
        <end position="17"/>
    </location>
</feature>
<evidence type="ECO:0000256" key="1">
    <source>
        <dbReference type="SAM" id="MobiDB-lite"/>
    </source>
</evidence>
<feature type="chain" id="PRO_5013213434" description="Lipoprotein" evidence="2">
    <location>
        <begin position="18"/>
        <end position="196"/>
    </location>
</feature>
<evidence type="ECO:0008006" key="5">
    <source>
        <dbReference type="Google" id="ProtNLM"/>
    </source>
</evidence>
<dbReference type="KEGG" id="mbd:MEBOL_007746"/>
<organism evidence="3 4">
    <name type="scientific">Melittangium boletus DSM 14713</name>
    <dbReference type="NCBI Taxonomy" id="1294270"/>
    <lineage>
        <taxon>Bacteria</taxon>
        <taxon>Pseudomonadati</taxon>
        <taxon>Myxococcota</taxon>
        <taxon>Myxococcia</taxon>
        <taxon>Myxococcales</taxon>
        <taxon>Cystobacterineae</taxon>
        <taxon>Archangiaceae</taxon>
        <taxon>Melittangium</taxon>
    </lineage>
</organism>
<accession>A0A250IR72</accession>
<feature type="compositionally biased region" description="Basic and acidic residues" evidence="1">
    <location>
        <begin position="23"/>
        <end position="39"/>
    </location>
</feature>
<feature type="region of interest" description="Disordered" evidence="1">
    <location>
        <begin position="22"/>
        <end position="72"/>
    </location>
</feature>
<keyword evidence="4" id="KW-1185">Reference proteome</keyword>